<gene>
    <name evidence="2" type="ORF">J0A66_17830</name>
</gene>
<dbReference type="SUPFAM" id="SSF53300">
    <property type="entry name" value="vWA-like"/>
    <property type="match status" value="1"/>
</dbReference>
<dbReference type="Gene3D" id="3.40.50.410">
    <property type="entry name" value="von Willebrand factor, type A domain"/>
    <property type="match status" value="2"/>
</dbReference>
<comment type="caution">
    <text evidence="2">The sequence shown here is derived from an EMBL/GenBank/DDBJ whole genome shotgun (WGS) entry which is preliminary data.</text>
</comment>
<evidence type="ECO:0000256" key="1">
    <source>
        <dbReference type="SAM" id="SignalP"/>
    </source>
</evidence>
<feature type="signal peptide" evidence="1">
    <location>
        <begin position="1"/>
        <end position="25"/>
    </location>
</feature>
<dbReference type="EMBL" id="JAFKCV010000013">
    <property type="protein sequence ID" value="MBN7827096.1"/>
    <property type="molecule type" value="Genomic_DNA"/>
</dbReference>
<dbReference type="InterPro" id="IPR011047">
    <property type="entry name" value="Quinoprotein_ADH-like_sf"/>
</dbReference>
<keyword evidence="1" id="KW-0732">Signal</keyword>
<dbReference type="SUPFAM" id="SSF50998">
    <property type="entry name" value="Quinoprotein alcohol dehydrogenase-like"/>
    <property type="match status" value="1"/>
</dbReference>
<reference evidence="2" key="1">
    <citation type="submission" date="2021-03" db="EMBL/GenBank/DDBJ databases">
        <title>novel species isolated from a fishpond in China.</title>
        <authorList>
            <person name="Lu H."/>
            <person name="Cai Z."/>
        </authorList>
    </citation>
    <scope>NUCLEOTIDE SEQUENCE</scope>
    <source>
        <strain evidence="2">JCM 30855</strain>
    </source>
</reference>
<dbReference type="RefSeq" id="WP_206575206.1">
    <property type="nucleotide sequence ID" value="NZ_JAFKCV010000013.1"/>
</dbReference>
<evidence type="ECO:0000313" key="2">
    <source>
        <dbReference type="EMBL" id="MBN7827096.1"/>
    </source>
</evidence>
<dbReference type="InterPro" id="IPR036465">
    <property type="entry name" value="vWFA_dom_sf"/>
</dbReference>
<keyword evidence="3" id="KW-1185">Reference proteome</keyword>
<sequence>MSLRTRVSLFASCLLTCSISLTTWADDLEIYLGTGGGATTYNPNVLFIMDTSGSMDGKDGTDYSRMARVQEGLKTVLQSVTNINAGLMRFSDYGGPVLYPVRPIDEPVEPEVVTSVLHPSDDAYEKNGLVTLGDDAIKLVDGTETVTSGLRFTDLNIPRGASITSAFIRFTSDQFNSVAANMSFSGELIGDTDTFTNTSNNISSRSKTASNVSWNTDNDWPVSGELVTTPDISAVVQEIVDQNSWCGGNALNIIVTGQGLGGTSSRLIQAHEEGSGLSAQLVVTYDKASATGCVSGESVYQVGSEKDNVEEKGNGYDSTGTELTFNDDYNAYVGMRFTNLLLPKNAVIKQAYIEFTAYDKDTSGGASFVISGVNVDDAADFSPHKRYMVRDLPKTAGVTWSNIPSWYKNDVYQTPSLVSIVQHLVNRAGWEPGNEMAFVISDIEGVRGAYSYKGKPSEAPRLVIRYEGNATPGTVSTVREHLLNKVDELNANGLTPIVDTLYEGIKYYGGLEVDYGLARGTSSVSSSVRRATRVSHRLSYLGADPVRPPGCNEDDLSDYDCIYEYIPSGASYISPITDMQCQTNNHIVLLSDGEANNNHSVGKIEALLGKSCTAGGSGGEKCGIDLIKNVSKGSDSVIDARIVTHTIGFAANATANNYLNQLALNGGGGFYQADNAENLVDAFQSILKTVKDVNATFVSPGVAVNQLNRLTHKDELYFALFKPAEGTIWPGNLKKYKINGDVILDKNGQDAVDDGTGFFHDNSHSYWSTLADGNDVRDGGAASQLDLVRNIYYFNGPGSIIASANSLHEDNDNILAGDLGIAAVADPEIVRDAVLKWARGVDVFDDDNDGSVADVRLQMGDTIHSQPVIVNYSTTDSAIMVATNHGFLHSFDANTGEENFAIAPKELLGNLYDFYQDNSTFNHIYGMDGDLVFRDTGVKKILYAGMRRGGNNYYAFDITNKMAPSLMFEIKGGSPGFEKLGQTWSRPTVTKVKIGAASKTVLIFGGGYDTDQDNKVLRGPDVVGNAVYMVDADTGQLLWSASNSSADLNLASMDYSIPARISVVDRENDGFADHMYVVDTGGQLFRLDIHNGSGTSELVTGGLMASLAADGSAADNRRFYYGPDISEISLANEHYYAVALGTGYRAHPLNTEIQDNFYMIKDSGVFVLDTDGNYTMPAAPLTANDLYDATNHLLTNSDSEVKDLETAAFADKAGWYIRLGSGGEKVLASPLILNYRLFFTTYIPASIAESECAPPTGNSRAYLVELINGNAVVDLNNNNEKEHADRFADLKQTGIAPDTKILIEDIIKPVVCLGTECTSAVIDEEDPCGSDFECLAENIYGRFERVQRSSWKTENETDQ</sequence>
<accession>A0A939DSH6</accession>
<protein>
    <submittedName>
        <fullName evidence="2">Pilus assembly protein PilY</fullName>
    </submittedName>
</protein>
<dbReference type="Proteomes" id="UP000664654">
    <property type="component" value="Unassembled WGS sequence"/>
</dbReference>
<organism evidence="2 3">
    <name type="scientific">Bowmanella dokdonensis</name>
    <dbReference type="NCBI Taxonomy" id="751969"/>
    <lineage>
        <taxon>Bacteria</taxon>
        <taxon>Pseudomonadati</taxon>
        <taxon>Pseudomonadota</taxon>
        <taxon>Gammaproteobacteria</taxon>
        <taxon>Alteromonadales</taxon>
        <taxon>Alteromonadaceae</taxon>
        <taxon>Bowmanella</taxon>
    </lineage>
</organism>
<feature type="chain" id="PRO_5036821361" evidence="1">
    <location>
        <begin position="26"/>
        <end position="1359"/>
    </location>
</feature>
<name>A0A939DSH6_9ALTE</name>
<evidence type="ECO:0000313" key="3">
    <source>
        <dbReference type="Proteomes" id="UP000664654"/>
    </source>
</evidence>
<proteinExistence type="predicted"/>